<keyword evidence="1" id="KW-0472">Membrane</keyword>
<sequence>MIVSMSFRSRVALLLLLLLVIGAVRRPVAAGNPRQDSYPAPTPTLAAAPILDPMLPSPTPLAYPSFAEPDFVAATPAPIGGESGGQFLPAVPGANTTVSQPVTPEATSRGLVFLWLSFLATFLVFLIAVVGSILLFTRRNEN</sequence>
<accession>A0A160SZH8</accession>
<evidence type="ECO:0000256" key="1">
    <source>
        <dbReference type="SAM" id="Phobius"/>
    </source>
</evidence>
<organism evidence="2 3">
    <name type="scientific">Candidatus Promineifilum breve</name>
    <dbReference type="NCBI Taxonomy" id="1806508"/>
    <lineage>
        <taxon>Bacteria</taxon>
        <taxon>Bacillati</taxon>
        <taxon>Chloroflexota</taxon>
        <taxon>Ardenticatenia</taxon>
        <taxon>Candidatus Promineifilales</taxon>
        <taxon>Candidatus Promineifilaceae</taxon>
        <taxon>Candidatus Promineifilum</taxon>
    </lineage>
</organism>
<keyword evidence="1" id="KW-0812">Transmembrane</keyword>
<name>A0A160SZH8_9CHLR</name>
<gene>
    <name evidence="2" type="ORF">CFX0092_A0676</name>
</gene>
<reference evidence="2" key="1">
    <citation type="submission" date="2016-01" db="EMBL/GenBank/DDBJ databases">
        <authorList>
            <person name="Mcilroy J.S."/>
            <person name="Karst M S."/>
            <person name="Albertsen M."/>
        </authorList>
    </citation>
    <scope>NUCLEOTIDE SEQUENCE</scope>
    <source>
        <strain evidence="2">Cfx-K</strain>
    </source>
</reference>
<evidence type="ECO:0000313" key="2">
    <source>
        <dbReference type="EMBL" id="CUS02554.2"/>
    </source>
</evidence>
<evidence type="ECO:0000313" key="3">
    <source>
        <dbReference type="Proteomes" id="UP000215027"/>
    </source>
</evidence>
<feature type="transmembrane region" description="Helical" evidence="1">
    <location>
        <begin position="112"/>
        <end position="136"/>
    </location>
</feature>
<dbReference type="AlphaFoldDB" id="A0A160SZH8"/>
<keyword evidence="3" id="KW-1185">Reference proteome</keyword>
<keyword evidence="1" id="KW-1133">Transmembrane helix</keyword>
<dbReference type="EMBL" id="LN890655">
    <property type="protein sequence ID" value="CUS02554.2"/>
    <property type="molecule type" value="Genomic_DNA"/>
</dbReference>
<proteinExistence type="predicted"/>
<dbReference type="Proteomes" id="UP000215027">
    <property type="component" value="Chromosome I"/>
</dbReference>
<dbReference type="KEGG" id="pbf:CFX0092_A0676"/>
<protein>
    <submittedName>
        <fullName evidence="2">Uncharacterized protein</fullName>
    </submittedName>
</protein>